<dbReference type="RefSeq" id="WP_023101607.1">
    <property type="nucleotide sequence ID" value="NZ_BBQK01000013.1"/>
</dbReference>
<dbReference type="AlphaFoldDB" id="A0A509JIM2"/>
<reference evidence="2 3" key="1">
    <citation type="submission" date="2019-11" db="EMBL/GenBank/DDBJ databases">
        <title>Genomes of ocular Pseudomonas aeruginosa isolates.</title>
        <authorList>
            <person name="Khan M."/>
            <person name="Rice S.A."/>
            <person name="Willcox M.D.P."/>
            <person name="Stapleton F."/>
        </authorList>
    </citation>
    <scope>NUCLEOTIDE SEQUENCE [LARGE SCALE GENOMIC DNA]</scope>
    <source>
        <strain evidence="2 3">PA221</strain>
    </source>
</reference>
<accession>A0A509JIM2</accession>
<gene>
    <name evidence="2" type="ORF">GNQ48_05320</name>
</gene>
<feature type="region of interest" description="Disordered" evidence="1">
    <location>
        <begin position="91"/>
        <end position="129"/>
    </location>
</feature>
<feature type="compositionally biased region" description="Basic and acidic residues" evidence="1">
    <location>
        <begin position="96"/>
        <end position="105"/>
    </location>
</feature>
<evidence type="ECO:0000256" key="1">
    <source>
        <dbReference type="SAM" id="MobiDB-lite"/>
    </source>
</evidence>
<dbReference type="EMBL" id="WOAD01000002">
    <property type="protein sequence ID" value="MUI34418.1"/>
    <property type="molecule type" value="Genomic_DNA"/>
</dbReference>
<protein>
    <submittedName>
        <fullName evidence="2">Uncharacterized protein</fullName>
    </submittedName>
</protein>
<dbReference type="Proteomes" id="UP000433532">
    <property type="component" value="Unassembled WGS sequence"/>
</dbReference>
<feature type="compositionally biased region" description="Polar residues" evidence="1">
    <location>
        <begin position="114"/>
        <end position="129"/>
    </location>
</feature>
<evidence type="ECO:0000313" key="3">
    <source>
        <dbReference type="Proteomes" id="UP000433532"/>
    </source>
</evidence>
<proteinExistence type="predicted"/>
<sequence length="129" mass="14185">MNSACAALDAQSALRYLGQTVLIEMVFEEEPDPIWRWVRVVGVVLPAEGLRGGPHFLTLKPGAEKAFADEAFWENIRTIRVMRYRDRHGSGNVLDRIAHPNDPRSRAALPARRNSPTVPANGSTGAANP</sequence>
<organism evidence="2 3">
    <name type="scientific">Pseudomonas aeruginosa</name>
    <dbReference type="NCBI Taxonomy" id="287"/>
    <lineage>
        <taxon>Bacteria</taxon>
        <taxon>Pseudomonadati</taxon>
        <taxon>Pseudomonadota</taxon>
        <taxon>Gammaproteobacteria</taxon>
        <taxon>Pseudomonadales</taxon>
        <taxon>Pseudomonadaceae</taxon>
        <taxon>Pseudomonas</taxon>
    </lineage>
</organism>
<evidence type="ECO:0000313" key="2">
    <source>
        <dbReference type="EMBL" id="MUI34418.1"/>
    </source>
</evidence>
<comment type="caution">
    <text evidence="2">The sequence shown here is derived from an EMBL/GenBank/DDBJ whole genome shotgun (WGS) entry which is preliminary data.</text>
</comment>
<name>A0A509JIM2_PSEAI</name>